<dbReference type="RefSeq" id="WP_132526550.1">
    <property type="nucleotide sequence ID" value="NZ_SMFV01000003.1"/>
</dbReference>
<gene>
    <name evidence="1" type="ORF">CLV27_1077</name>
</gene>
<evidence type="ECO:0000313" key="1">
    <source>
        <dbReference type="EMBL" id="TCK04644.1"/>
    </source>
</evidence>
<sequence length="99" mass="11469">MNLLKVAVTVEDSLKDLPFVRDVDLLPLKDGEKGVRLKIVVTEPFSYELFKEVSKAISEAKWKIFKKTGELPVVDWELIYRPQVRSIKEINPVPVIERF</sequence>
<dbReference type="AlphaFoldDB" id="A0A4R1G9P7"/>
<comment type="caution">
    <text evidence="1">The sequence shown here is derived from an EMBL/GenBank/DDBJ whole genome shotgun (WGS) entry which is preliminary data.</text>
</comment>
<keyword evidence="2" id="KW-1185">Reference proteome</keyword>
<dbReference type="Proteomes" id="UP000295777">
    <property type="component" value="Unassembled WGS sequence"/>
</dbReference>
<reference evidence="1 2" key="1">
    <citation type="submission" date="2019-03" db="EMBL/GenBank/DDBJ databases">
        <title>Genomic Encyclopedia of Archaeal and Bacterial Type Strains, Phase II (KMG-II): from individual species to whole genera.</title>
        <authorList>
            <person name="Goeker M."/>
        </authorList>
    </citation>
    <scope>NUCLEOTIDE SEQUENCE [LARGE SCALE GENOMIC DNA]</scope>
    <source>
        <strain evidence="1 2">DSM 24425</strain>
    </source>
</reference>
<organism evidence="1 2">
    <name type="scientific">Phorcysia thermohydrogeniphila</name>
    <dbReference type="NCBI Taxonomy" id="936138"/>
    <lineage>
        <taxon>Bacteria</taxon>
        <taxon>Pseudomonadati</taxon>
        <taxon>Aquificota</taxon>
        <taxon>Aquificia</taxon>
        <taxon>Desulfurobacteriales</taxon>
        <taxon>Desulfurobacteriaceae</taxon>
        <taxon>Phorcysia</taxon>
    </lineage>
</organism>
<accession>A0A4R1G9P7</accession>
<proteinExistence type="predicted"/>
<evidence type="ECO:0000313" key="2">
    <source>
        <dbReference type="Proteomes" id="UP000295777"/>
    </source>
</evidence>
<name>A0A4R1G9P7_9BACT</name>
<dbReference type="EMBL" id="SMFV01000003">
    <property type="protein sequence ID" value="TCK04644.1"/>
    <property type="molecule type" value="Genomic_DNA"/>
</dbReference>
<protein>
    <submittedName>
        <fullName evidence="1">Uncharacterized protein</fullName>
    </submittedName>
</protein>